<dbReference type="Pfam" id="PF13903">
    <property type="entry name" value="Claudin_2"/>
    <property type="match status" value="1"/>
</dbReference>
<comment type="similarity">
    <text evidence="3">Belongs to the claudin family.</text>
</comment>
<evidence type="ECO:0000256" key="6">
    <source>
        <dbReference type="ARBA" id="ARBA00022692"/>
    </source>
</evidence>
<feature type="transmembrane region" description="Helical" evidence="10">
    <location>
        <begin position="132"/>
        <end position="153"/>
    </location>
</feature>
<evidence type="ECO:0000256" key="8">
    <source>
        <dbReference type="ARBA" id="ARBA00022989"/>
    </source>
</evidence>
<evidence type="ECO:0000256" key="10">
    <source>
        <dbReference type="SAM" id="Phobius"/>
    </source>
</evidence>
<keyword evidence="8 10" id="KW-1133">Transmembrane helix</keyword>
<reference evidence="11" key="1">
    <citation type="submission" date="2023-12" db="EMBL/GenBank/DDBJ databases">
        <authorList>
            <person name="Brown T."/>
        </authorList>
    </citation>
    <scope>NUCLEOTIDE SEQUENCE</scope>
</reference>
<protein>
    <recommendedName>
        <fullName evidence="13">Claudin</fullName>
    </recommendedName>
</protein>
<evidence type="ECO:0008006" key="13">
    <source>
        <dbReference type="Google" id="ProtNLM"/>
    </source>
</evidence>
<keyword evidence="6 10" id="KW-0812">Transmembrane</keyword>
<dbReference type="Proteomes" id="UP001314169">
    <property type="component" value="Chromosome X"/>
</dbReference>
<proteinExistence type="inferred from homology"/>
<keyword evidence="12" id="KW-1185">Reference proteome</keyword>
<evidence type="ECO:0000313" key="11">
    <source>
        <dbReference type="EMBL" id="CAK6450639.1"/>
    </source>
</evidence>
<keyword evidence="4" id="KW-0796">Tight junction</keyword>
<dbReference type="PANTHER" id="PTHR12002">
    <property type="entry name" value="CLAUDIN"/>
    <property type="match status" value="1"/>
</dbReference>
<gene>
    <name evidence="11" type="ORF">MPIPNATIZW_LOCUS18945</name>
</gene>
<feature type="transmembrane region" description="Helical" evidence="10">
    <location>
        <begin position="12"/>
        <end position="30"/>
    </location>
</feature>
<name>A0ABP0ALF4_PIPNA</name>
<dbReference type="EMBL" id="OY882879">
    <property type="protein sequence ID" value="CAK6450639.1"/>
    <property type="molecule type" value="Genomic_DNA"/>
</dbReference>
<evidence type="ECO:0000256" key="7">
    <source>
        <dbReference type="ARBA" id="ARBA00022949"/>
    </source>
</evidence>
<keyword evidence="7" id="KW-0965">Cell junction</keyword>
<dbReference type="Gene3D" id="1.20.140.150">
    <property type="match status" value="1"/>
</dbReference>
<evidence type="ECO:0000256" key="5">
    <source>
        <dbReference type="ARBA" id="ARBA00022475"/>
    </source>
</evidence>
<sequence length="216" mass="24253">MALLDKANCQVATLALNMLGWIFTMVSMGLPNWRTWYIESSPAPSWGLAYVGMWKICTYQPNGLQSRPIACHRYTYSDTYLPLDILLAQHLLLVASLLGLLGKGLIVMDLWRGYATQLQKDTTCDLFFTSRILSIIAGAFISIAVLCNYYAVINEEAIHFPPFFHIPYRPDRQEMGSTVYLAILAALLMLLSGLFTISFQQPHVPPSLPRVKFSVA</sequence>
<organism evidence="11 12">
    <name type="scientific">Pipistrellus nathusii</name>
    <name type="common">Nathusius' pipistrelle</name>
    <dbReference type="NCBI Taxonomy" id="59473"/>
    <lineage>
        <taxon>Eukaryota</taxon>
        <taxon>Metazoa</taxon>
        <taxon>Chordata</taxon>
        <taxon>Craniata</taxon>
        <taxon>Vertebrata</taxon>
        <taxon>Euteleostomi</taxon>
        <taxon>Mammalia</taxon>
        <taxon>Eutheria</taxon>
        <taxon>Laurasiatheria</taxon>
        <taxon>Chiroptera</taxon>
        <taxon>Yangochiroptera</taxon>
        <taxon>Vespertilionidae</taxon>
        <taxon>Pipistrellus</taxon>
    </lineage>
</organism>
<dbReference type="InterPro" id="IPR004031">
    <property type="entry name" value="PMP22/EMP/MP20/Claudin"/>
</dbReference>
<feature type="transmembrane region" description="Helical" evidence="10">
    <location>
        <begin position="179"/>
        <end position="199"/>
    </location>
</feature>
<comment type="subcellular location">
    <subcellularLocation>
        <location evidence="1">Cell junction</location>
        <location evidence="1">Tight junction</location>
    </subcellularLocation>
    <subcellularLocation>
        <location evidence="2">Cell membrane</location>
        <topology evidence="2">Multi-pass membrane protein</topology>
    </subcellularLocation>
</comment>
<evidence type="ECO:0000256" key="2">
    <source>
        <dbReference type="ARBA" id="ARBA00004651"/>
    </source>
</evidence>
<keyword evidence="5" id="KW-1003">Cell membrane</keyword>
<dbReference type="InterPro" id="IPR006187">
    <property type="entry name" value="Claudin"/>
</dbReference>
<evidence type="ECO:0000256" key="1">
    <source>
        <dbReference type="ARBA" id="ARBA00004435"/>
    </source>
</evidence>
<feature type="transmembrane region" description="Helical" evidence="10">
    <location>
        <begin position="87"/>
        <end position="111"/>
    </location>
</feature>
<evidence type="ECO:0000256" key="4">
    <source>
        <dbReference type="ARBA" id="ARBA00022427"/>
    </source>
</evidence>
<evidence type="ECO:0000313" key="12">
    <source>
        <dbReference type="Proteomes" id="UP001314169"/>
    </source>
</evidence>
<evidence type="ECO:0000256" key="9">
    <source>
        <dbReference type="ARBA" id="ARBA00023136"/>
    </source>
</evidence>
<keyword evidence="9 10" id="KW-0472">Membrane</keyword>
<evidence type="ECO:0000256" key="3">
    <source>
        <dbReference type="ARBA" id="ARBA00008295"/>
    </source>
</evidence>
<accession>A0ABP0ALF4</accession>